<dbReference type="InterPro" id="IPR001387">
    <property type="entry name" value="Cro/C1-type_HTH"/>
</dbReference>
<dbReference type="CDD" id="cd00093">
    <property type="entry name" value="HTH_XRE"/>
    <property type="match status" value="1"/>
</dbReference>
<dbReference type="SUPFAM" id="SSF47413">
    <property type="entry name" value="lambda repressor-like DNA-binding domains"/>
    <property type="match status" value="1"/>
</dbReference>
<feature type="domain" description="HTH cro/C1-type" evidence="1">
    <location>
        <begin position="10"/>
        <end position="70"/>
    </location>
</feature>
<proteinExistence type="predicted"/>
<reference evidence="3" key="1">
    <citation type="journal article" date="2019" name="Int. J. Syst. Evol. Microbiol.">
        <title>The Global Catalogue of Microorganisms (GCM) 10K type strain sequencing project: providing services to taxonomists for standard genome sequencing and annotation.</title>
        <authorList>
            <consortium name="The Broad Institute Genomics Platform"/>
            <consortium name="The Broad Institute Genome Sequencing Center for Infectious Disease"/>
            <person name="Wu L."/>
            <person name="Ma J."/>
        </authorList>
    </citation>
    <scope>NUCLEOTIDE SEQUENCE [LARGE SCALE GENOMIC DNA]</scope>
    <source>
        <strain evidence="3">JCM 31696</strain>
    </source>
</reference>
<evidence type="ECO:0000313" key="3">
    <source>
        <dbReference type="Proteomes" id="UP001597083"/>
    </source>
</evidence>
<dbReference type="InterPro" id="IPR010982">
    <property type="entry name" value="Lambda_DNA-bd_dom_sf"/>
</dbReference>
<keyword evidence="3" id="KW-1185">Reference proteome</keyword>
<gene>
    <name evidence="2" type="ORF">ACFQ07_32400</name>
</gene>
<evidence type="ECO:0000313" key="2">
    <source>
        <dbReference type="EMBL" id="MFD0856977.1"/>
    </source>
</evidence>
<name>A0ABW3CSP1_9ACTN</name>
<accession>A0ABW3CSP1</accession>
<dbReference type="Pfam" id="PF19054">
    <property type="entry name" value="DUF5753"/>
    <property type="match status" value="1"/>
</dbReference>
<dbReference type="InterPro" id="IPR043917">
    <property type="entry name" value="DUF5753"/>
</dbReference>
<dbReference type="EMBL" id="JBHTIR010004319">
    <property type="protein sequence ID" value="MFD0856977.1"/>
    <property type="molecule type" value="Genomic_DNA"/>
</dbReference>
<protein>
    <submittedName>
        <fullName evidence="2">Helix-turn-helix domain-containing protein</fullName>
    </submittedName>
</protein>
<dbReference type="PROSITE" id="PS50943">
    <property type="entry name" value="HTH_CROC1"/>
    <property type="match status" value="1"/>
</dbReference>
<organism evidence="2 3">
    <name type="scientific">Actinomadura adrarensis</name>
    <dbReference type="NCBI Taxonomy" id="1819600"/>
    <lineage>
        <taxon>Bacteria</taxon>
        <taxon>Bacillati</taxon>
        <taxon>Actinomycetota</taxon>
        <taxon>Actinomycetes</taxon>
        <taxon>Streptosporangiales</taxon>
        <taxon>Thermomonosporaceae</taxon>
        <taxon>Actinomadura</taxon>
    </lineage>
</organism>
<evidence type="ECO:0000259" key="1">
    <source>
        <dbReference type="PROSITE" id="PS50943"/>
    </source>
</evidence>
<dbReference type="Pfam" id="PF13560">
    <property type="entry name" value="HTH_31"/>
    <property type="match status" value="1"/>
</dbReference>
<dbReference type="Gene3D" id="1.10.260.40">
    <property type="entry name" value="lambda repressor-like DNA-binding domains"/>
    <property type="match status" value="1"/>
</dbReference>
<sequence length="253" mass="28591">MELKAFGAEVRRLREEVGISRAELARRVVVTPSYISQVESGNTRCRKDFAARMDEALGTGTQLEDAWEDLLRSTTYPKYFKDYPVAEGTAAFLRAYEIMFVFGLFQTEAYLRALLQQEEDIEGRLRRQAVLKRPDPPMINVVLAENVLWTCVGDATVMHEQCEHLLAVSEWENVTLQVAPPAYYRGIRGAFNLATQPSGEELLYMMNARGGVTTDEKADILPLVTSFSAMQAHVLSADDSREFLRKAVLRWSS</sequence>
<comment type="caution">
    <text evidence="2">The sequence shown here is derived from an EMBL/GenBank/DDBJ whole genome shotgun (WGS) entry which is preliminary data.</text>
</comment>
<dbReference type="SMART" id="SM00530">
    <property type="entry name" value="HTH_XRE"/>
    <property type="match status" value="1"/>
</dbReference>
<dbReference type="Proteomes" id="UP001597083">
    <property type="component" value="Unassembled WGS sequence"/>
</dbReference>